<evidence type="ECO:0000313" key="2">
    <source>
        <dbReference type="Proteomes" id="UP001434337"/>
    </source>
</evidence>
<dbReference type="EMBL" id="CP115965">
    <property type="protein sequence ID" value="WZW98345.1"/>
    <property type="molecule type" value="Genomic_DNA"/>
</dbReference>
<evidence type="ECO:0008006" key="3">
    <source>
        <dbReference type="Google" id="ProtNLM"/>
    </source>
</evidence>
<gene>
    <name evidence="1" type="ORF">PCC79_15880</name>
</gene>
<accession>A0ABZ3C9A5</accession>
<organism evidence="1 2">
    <name type="scientific">Propioniciclava soli</name>
    <dbReference type="NCBI Taxonomy" id="2775081"/>
    <lineage>
        <taxon>Bacteria</taxon>
        <taxon>Bacillati</taxon>
        <taxon>Actinomycetota</taxon>
        <taxon>Actinomycetes</taxon>
        <taxon>Propionibacteriales</taxon>
        <taxon>Propionibacteriaceae</taxon>
        <taxon>Propioniciclava</taxon>
    </lineage>
</organism>
<proteinExistence type="predicted"/>
<protein>
    <recommendedName>
        <fullName evidence="3">HK97 gp10 family phage protein</fullName>
    </recommendedName>
</protein>
<evidence type="ECO:0000313" key="1">
    <source>
        <dbReference type="EMBL" id="WZW98345.1"/>
    </source>
</evidence>
<sequence length="134" mass="14792">MTDPSQERRADAQRMAELAVSARAGESRAAQRIVDRFVEQATARGIAPVPLEATQLDGRRVRTDRIGWYVNKKQTLAIGTGGEWFVLQVPTSWMSRFTGVKLQPSPPELVVARGGRDGESGDLQEFLDRVLAGR</sequence>
<dbReference type="RefSeq" id="WP_232547106.1">
    <property type="nucleotide sequence ID" value="NZ_CP115965.1"/>
</dbReference>
<dbReference type="Proteomes" id="UP001434337">
    <property type="component" value="Chromosome"/>
</dbReference>
<name>A0ABZ3C9A5_9ACTN</name>
<reference evidence="1 2" key="1">
    <citation type="journal article" date="2023" name="Environ Microbiome">
        <title>A coral-associated actinobacterium mitigates coral bleaching under heat stress.</title>
        <authorList>
            <person name="Li J."/>
            <person name="Zou Y."/>
            <person name="Li Q."/>
            <person name="Zhang J."/>
            <person name="Bourne D.G."/>
            <person name="Lyu Y."/>
            <person name="Liu C."/>
            <person name="Zhang S."/>
        </authorList>
    </citation>
    <scope>NUCLEOTIDE SEQUENCE [LARGE SCALE GENOMIC DNA]</scope>
    <source>
        <strain evidence="1 2">SCSIO 13291</strain>
    </source>
</reference>
<keyword evidence="2" id="KW-1185">Reference proteome</keyword>